<dbReference type="InterPro" id="IPR022631">
    <property type="entry name" value="ADOMET_SYNTHASE_CS"/>
</dbReference>
<keyword evidence="9" id="KW-0547">Nucleotide-binding</keyword>
<comment type="subunit">
    <text evidence="14">Homotetramer.</text>
</comment>
<keyword evidence="11 14" id="KW-0460">Magnesium</keyword>
<comment type="cofactor">
    <cofactor evidence="2">
        <name>K(+)</name>
        <dbReference type="ChEBI" id="CHEBI:29103"/>
    </cofactor>
</comment>
<dbReference type="Gene3D" id="3.30.300.10">
    <property type="match status" value="3"/>
</dbReference>
<evidence type="ECO:0000256" key="9">
    <source>
        <dbReference type="ARBA" id="ARBA00022741"/>
    </source>
</evidence>
<comment type="cofactor">
    <cofactor evidence="1">
        <name>Mg(2+)</name>
        <dbReference type="ChEBI" id="CHEBI:18420"/>
    </cofactor>
</comment>
<evidence type="ECO:0000256" key="8">
    <source>
        <dbReference type="ARBA" id="ARBA00022723"/>
    </source>
</evidence>
<evidence type="ECO:0000256" key="15">
    <source>
        <dbReference type="RuleBase" id="RU004462"/>
    </source>
</evidence>
<keyword evidence="6" id="KW-0554">One-carbon metabolism</keyword>
<dbReference type="Pfam" id="PF02772">
    <property type="entry name" value="S-AdoMet_synt_M"/>
    <property type="match status" value="1"/>
</dbReference>
<evidence type="ECO:0000256" key="4">
    <source>
        <dbReference type="ARBA" id="ARBA00009685"/>
    </source>
</evidence>
<dbReference type="UniPathway" id="UPA00315">
    <property type="reaction ID" value="UER00080"/>
</dbReference>
<keyword evidence="8 14" id="KW-0479">Metal-binding</keyword>
<dbReference type="GO" id="GO:0004478">
    <property type="term" value="F:methionine adenosyltransferase activity"/>
    <property type="evidence" value="ECO:0007669"/>
    <property type="project" value="UniProtKB-UniRule"/>
</dbReference>
<evidence type="ECO:0000259" key="17">
    <source>
        <dbReference type="Pfam" id="PF02772"/>
    </source>
</evidence>
<dbReference type="InterPro" id="IPR022630">
    <property type="entry name" value="S-AdoMet_synt_C"/>
</dbReference>
<dbReference type="EC" id="2.5.1.6" evidence="5 13"/>
<evidence type="ECO:0000256" key="14">
    <source>
        <dbReference type="RuleBase" id="RU000542"/>
    </source>
</evidence>
<evidence type="ECO:0000256" key="11">
    <source>
        <dbReference type="ARBA" id="ARBA00022842"/>
    </source>
</evidence>
<comment type="pathway">
    <text evidence="3">Amino-acid biosynthesis; S-adenosyl-L-methionine biosynthesis; S-adenosyl-L-methionine from L-methionine: step 1/1.</text>
</comment>
<evidence type="ECO:0000256" key="5">
    <source>
        <dbReference type="ARBA" id="ARBA00012828"/>
    </source>
</evidence>
<feature type="domain" description="S-adenosylmethionine synthetase C-terminal" evidence="18">
    <location>
        <begin position="223"/>
        <end position="358"/>
    </location>
</feature>
<dbReference type="InterPro" id="IPR002133">
    <property type="entry name" value="S-AdoMet_synthetase"/>
</dbReference>
<comment type="similarity">
    <text evidence="4 15">Belongs to the AdoMet synthase family.</text>
</comment>
<accession>S5DIZ6</accession>
<dbReference type="AlphaFoldDB" id="S5DIZ6"/>
<dbReference type="GO" id="GO:0005737">
    <property type="term" value="C:cytoplasm"/>
    <property type="evidence" value="ECO:0007669"/>
    <property type="project" value="UniProtKB-SubCell"/>
</dbReference>
<evidence type="ECO:0000259" key="16">
    <source>
        <dbReference type="Pfam" id="PF00438"/>
    </source>
</evidence>
<evidence type="ECO:0000256" key="12">
    <source>
        <dbReference type="ARBA" id="ARBA00022958"/>
    </source>
</evidence>
<organism evidence="19">
    <name type="scientific">Candidatus Actinomarina minuta</name>
    <dbReference type="NCBI Taxonomy" id="1389454"/>
    <lineage>
        <taxon>Bacteria</taxon>
        <taxon>Bacillati</taxon>
        <taxon>Actinomycetota</taxon>
        <taxon>Actinomycetes</taxon>
        <taxon>Candidatus Actinomarinidae</taxon>
        <taxon>Candidatus Actinomarinales</taxon>
        <taxon>Candidatus Actinomarineae</taxon>
        <taxon>Candidatus Actinomarinaceae</taxon>
        <taxon>Candidatus Actinomarina</taxon>
    </lineage>
</organism>
<proteinExistence type="inferred from homology"/>
<dbReference type="GO" id="GO:0005524">
    <property type="term" value="F:ATP binding"/>
    <property type="evidence" value="ECO:0007669"/>
    <property type="project" value="UniProtKB-KW"/>
</dbReference>
<evidence type="ECO:0000313" key="19">
    <source>
        <dbReference type="EMBL" id="AGQ18746.1"/>
    </source>
</evidence>
<protein>
    <recommendedName>
        <fullName evidence="5 13">Methionine adenosyltransferase</fullName>
        <ecNumber evidence="5 13">2.5.1.6</ecNumber>
    </recommendedName>
</protein>
<dbReference type="InterPro" id="IPR022636">
    <property type="entry name" value="S-AdoMet_synthetase_sfam"/>
</dbReference>
<reference evidence="19" key="1">
    <citation type="journal article" date="2013" name="Sci. Rep.">
        <title>Metagenomics uncovers a new group of low GC and ultra-small marine Actinobacteria.</title>
        <authorList>
            <person name="Ghai R."/>
            <person name="Mizuno C.M."/>
            <person name="Picazo A."/>
            <person name="Camacho A."/>
            <person name="Rodriguez-Valera F."/>
        </authorList>
    </citation>
    <scope>NUCLEOTIDE SEQUENCE</scope>
</reference>
<evidence type="ECO:0000256" key="7">
    <source>
        <dbReference type="ARBA" id="ARBA00022679"/>
    </source>
</evidence>
<feature type="domain" description="S-adenosylmethionine synthetase N-terminal" evidence="16">
    <location>
        <begin position="4"/>
        <end position="105"/>
    </location>
</feature>
<dbReference type="PROSITE" id="PS00376">
    <property type="entry name" value="ADOMET_SYNTHASE_1"/>
    <property type="match status" value="1"/>
</dbReference>
<dbReference type="InterPro" id="IPR022628">
    <property type="entry name" value="S-AdoMet_synt_N"/>
</dbReference>
<evidence type="ECO:0000256" key="1">
    <source>
        <dbReference type="ARBA" id="ARBA00001946"/>
    </source>
</evidence>
<dbReference type="NCBIfam" id="TIGR01034">
    <property type="entry name" value="metK"/>
    <property type="match status" value="1"/>
</dbReference>
<dbReference type="PROSITE" id="PS00377">
    <property type="entry name" value="ADOMET_SYNTHASE_2"/>
    <property type="match status" value="1"/>
</dbReference>
<dbReference type="GO" id="GO:0006730">
    <property type="term" value="P:one-carbon metabolic process"/>
    <property type="evidence" value="ECO:0007669"/>
    <property type="project" value="UniProtKB-KW"/>
</dbReference>
<dbReference type="PANTHER" id="PTHR11964">
    <property type="entry name" value="S-ADENOSYLMETHIONINE SYNTHETASE"/>
    <property type="match status" value="1"/>
</dbReference>
<evidence type="ECO:0000256" key="13">
    <source>
        <dbReference type="NCBIfam" id="TIGR01034"/>
    </source>
</evidence>
<dbReference type="InterPro" id="IPR022629">
    <property type="entry name" value="S-AdoMet_synt_central"/>
</dbReference>
<dbReference type="SUPFAM" id="SSF55973">
    <property type="entry name" value="S-adenosylmethionine synthetase"/>
    <property type="match status" value="3"/>
</dbReference>
<dbReference type="Pfam" id="PF00438">
    <property type="entry name" value="S-AdoMet_synt_N"/>
    <property type="match status" value="1"/>
</dbReference>
<name>S5DIZ6_9ACTN</name>
<evidence type="ECO:0000259" key="18">
    <source>
        <dbReference type="Pfam" id="PF02773"/>
    </source>
</evidence>
<evidence type="ECO:0000256" key="6">
    <source>
        <dbReference type="ARBA" id="ARBA00022563"/>
    </source>
</evidence>
<evidence type="ECO:0000256" key="10">
    <source>
        <dbReference type="ARBA" id="ARBA00022840"/>
    </source>
</evidence>
<comment type="subcellular location">
    <subcellularLocation>
        <location evidence="14">Cytoplasm</location>
    </subcellularLocation>
</comment>
<feature type="domain" description="S-adenosylmethionine synthetase central" evidence="17">
    <location>
        <begin position="117"/>
        <end position="220"/>
    </location>
</feature>
<sequence>MTKYVTAETVSPGHPDKIADLISDYVLSKALQNNNSSRVAVETFLTGTKNGGIVLVGGEISEIANITTEDIVEIVKEALKKTIKTSFEDFNLDKLSIYNELTPQSEEIRAAVEDDEDQGAGDQGIMVGFATDKTESFMPPTFDMSRNIQKSLWDLQNSDEMLDLDSKVQVTTGGEKAKVVVSTQHHKDINIEKLYEEVFKIVSNHVNSEFELDLNPSGSFVKGGPAGDTGLTGRKIVVDAYGPSVPVGGGAFSGKDPSKVDRSAAYAARHLAKNIVAHNLAEECLVRVSYAIGKADPYELTIDTFETLKVKENSLNDFVSNFNMKPGSIIERLDLTNVDYRTDTLFSHFGHPGRNWEKIENI</sequence>
<dbReference type="GO" id="GO:0046872">
    <property type="term" value="F:metal ion binding"/>
    <property type="evidence" value="ECO:0007669"/>
    <property type="project" value="UniProtKB-KW"/>
</dbReference>
<dbReference type="EMBL" id="KC811111">
    <property type="protein sequence ID" value="AGQ18746.1"/>
    <property type="molecule type" value="Genomic_DNA"/>
</dbReference>
<keyword evidence="7" id="KW-0808">Transferase</keyword>
<keyword evidence="12 14" id="KW-0630">Potassium</keyword>
<evidence type="ECO:0000256" key="3">
    <source>
        <dbReference type="ARBA" id="ARBA00005224"/>
    </source>
</evidence>
<dbReference type="PIRSF" id="PIRSF000497">
    <property type="entry name" value="MAT"/>
    <property type="match status" value="1"/>
</dbReference>
<evidence type="ECO:0000256" key="2">
    <source>
        <dbReference type="ARBA" id="ARBA00001958"/>
    </source>
</evidence>
<dbReference type="GO" id="GO:0006556">
    <property type="term" value="P:S-adenosylmethionine biosynthetic process"/>
    <property type="evidence" value="ECO:0007669"/>
    <property type="project" value="UniProtKB-UniRule"/>
</dbReference>
<dbReference type="Pfam" id="PF02773">
    <property type="entry name" value="S-AdoMet_synt_C"/>
    <property type="match status" value="1"/>
</dbReference>
<keyword evidence="10" id="KW-0067">ATP-binding</keyword>